<comment type="caution">
    <text evidence="1">The sequence shown here is derived from an EMBL/GenBank/DDBJ whole genome shotgun (WGS) entry which is preliminary data.</text>
</comment>
<dbReference type="AlphaFoldDB" id="A0A5D3KBD2"/>
<name>A0A5D3KBD2_9BRAD</name>
<evidence type="ECO:0000313" key="1">
    <source>
        <dbReference type="EMBL" id="TYL93377.1"/>
    </source>
</evidence>
<sequence>MSEVYARPEPSLIPIPRPLCPTCQRRMMLVRIGSSCIGPDLRIFECPNCGQVCGRPAEDPVTSAK</sequence>
<dbReference type="OrthoDB" id="8245324at2"/>
<dbReference type="EMBL" id="VSSS01000032">
    <property type="protein sequence ID" value="TYL93377.1"/>
    <property type="molecule type" value="Genomic_DNA"/>
</dbReference>
<evidence type="ECO:0000313" key="2">
    <source>
        <dbReference type="Proteomes" id="UP000324758"/>
    </source>
</evidence>
<proteinExistence type="predicted"/>
<reference evidence="1 2" key="1">
    <citation type="submission" date="2019-08" db="EMBL/GenBank/DDBJ databases">
        <title>Bradyrhizobium hipponensis sp. nov., a rhizobium isolated from a Lupinus angustifolius root nodule in Tunisia.</title>
        <authorList>
            <person name="Off K."/>
            <person name="Rejili M."/>
            <person name="Mars M."/>
            <person name="Brachmann A."/>
            <person name="Marin M."/>
        </authorList>
    </citation>
    <scope>NUCLEOTIDE SEQUENCE [LARGE SCALE GENOMIC DNA]</scope>
    <source>
        <strain evidence="1 2">CTAW71</strain>
    </source>
</reference>
<dbReference type="Proteomes" id="UP000324758">
    <property type="component" value="Unassembled WGS sequence"/>
</dbReference>
<protein>
    <submittedName>
        <fullName evidence="1">Uncharacterized protein</fullName>
    </submittedName>
</protein>
<gene>
    <name evidence="1" type="ORF">FXB40_21320</name>
</gene>
<organism evidence="1 2">
    <name type="scientific">Bradyrhizobium rifense</name>
    <dbReference type="NCBI Taxonomy" id="515499"/>
    <lineage>
        <taxon>Bacteria</taxon>
        <taxon>Pseudomonadati</taxon>
        <taxon>Pseudomonadota</taxon>
        <taxon>Alphaproteobacteria</taxon>
        <taxon>Hyphomicrobiales</taxon>
        <taxon>Nitrobacteraceae</taxon>
        <taxon>Bradyrhizobium</taxon>
    </lineage>
</organism>
<accession>A0A5D3KBD2</accession>
<keyword evidence="2" id="KW-1185">Reference proteome</keyword>